<evidence type="ECO:0000313" key="1">
    <source>
        <dbReference type="EMBL" id="KAA6312791.1"/>
    </source>
</evidence>
<feature type="non-terminal residue" evidence="1">
    <location>
        <position position="125"/>
    </location>
</feature>
<protein>
    <recommendedName>
        <fullName evidence="3">Protein kinase domain-containing protein</fullName>
    </recommendedName>
</protein>
<proteinExistence type="predicted"/>
<dbReference type="Gene3D" id="1.10.510.10">
    <property type="entry name" value="Transferase(Phosphotransferase) domain 1"/>
    <property type="match status" value="1"/>
</dbReference>
<name>A0A5J4PVH8_9EUKA</name>
<dbReference type="Proteomes" id="UP000324800">
    <property type="component" value="Unassembled WGS sequence"/>
</dbReference>
<dbReference type="AlphaFoldDB" id="A0A5J4PVH8"/>
<reference evidence="1 2" key="1">
    <citation type="submission" date="2019-03" db="EMBL/GenBank/DDBJ databases">
        <title>Single cell metagenomics reveals metabolic interactions within the superorganism composed of flagellate Streblomastix strix and complex community of Bacteroidetes bacteria on its surface.</title>
        <authorList>
            <person name="Treitli S.C."/>
            <person name="Kolisko M."/>
            <person name="Husnik F."/>
            <person name="Keeling P."/>
            <person name="Hampl V."/>
        </authorList>
    </citation>
    <scope>NUCLEOTIDE SEQUENCE [LARGE SCALE GENOMIC DNA]</scope>
    <source>
        <strain evidence="1">ST1C</strain>
    </source>
</reference>
<organism evidence="1 2">
    <name type="scientific">Streblomastix strix</name>
    <dbReference type="NCBI Taxonomy" id="222440"/>
    <lineage>
        <taxon>Eukaryota</taxon>
        <taxon>Metamonada</taxon>
        <taxon>Preaxostyla</taxon>
        <taxon>Oxymonadida</taxon>
        <taxon>Streblomastigidae</taxon>
        <taxon>Streblomastix</taxon>
    </lineage>
</organism>
<accession>A0A5J4PVH8</accession>
<evidence type="ECO:0000313" key="2">
    <source>
        <dbReference type="Proteomes" id="UP000324800"/>
    </source>
</evidence>
<comment type="caution">
    <text evidence="1">The sequence shown here is derived from an EMBL/GenBank/DDBJ whole genome shotgun (WGS) entry which is preliminary data.</text>
</comment>
<dbReference type="InterPro" id="IPR011009">
    <property type="entry name" value="Kinase-like_dom_sf"/>
</dbReference>
<evidence type="ECO:0008006" key="3">
    <source>
        <dbReference type="Google" id="ProtNLM"/>
    </source>
</evidence>
<gene>
    <name evidence="1" type="ORF">EZS28_055864</name>
</gene>
<sequence>MIERPDDLKDNLLWDLLSQMLEFDPNKRITAAKALQHPYFTSPEAIADVSKEQQDLASLAVVEEDEGDSAITEFDKDKSFIVPEPDIQKFIQQEMLNIQKFKDAYLQKDGQLLFASSSQLIQEST</sequence>
<dbReference type="EMBL" id="SNRW01048620">
    <property type="protein sequence ID" value="KAA6312791.1"/>
    <property type="molecule type" value="Genomic_DNA"/>
</dbReference>
<dbReference type="SUPFAM" id="SSF56112">
    <property type="entry name" value="Protein kinase-like (PK-like)"/>
    <property type="match status" value="1"/>
</dbReference>